<reference evidence="2" key="1">
    <citation type="journal article" date="2005" name="Int. J. Syst. Evol. Microbiol.">
        <title>Methanofollis formosanus sp. nov., isolated from a fish pond.</title>
        <authorList>
            <person name="Wu S.Y."/>
            <person name="Chen S.C."/>
            <person name="Lai M.C."/>
        </authorList>
    </citation>
    <scope>NUCLEOTIDE SEQUENCE</scope>
    <source>
        <strain evidence="2">ML15</strain>
    </source>
</reference>
<dbReference type="AlphaFoldDB" id="A0A8G1A0U5"/>
<evidence type="ECO:0000256" key="1">
    <source>
        <dbReference type="SAM" id="Phobius"/>
    </source>
</evidence>
<dbReference type="Proteomes" id="UP000826709">
    <property type="component" value="Chromosome"/>
</dbReference>
<dbReference type="KEGG" id="mfk:E2N92_07885"/>
<evidence type="ECO:0000313" key="2">
    <source>
        <dbReference type="EMBL" id="QYZ79354.1"/>
    </source>
</evidence>
<gene>
    <name evidence="2" type="ORF">E2N92_07885</name>
</gene>
<keyword evidence="1" id="KW-0812">Transmembrane</keyword>
<name>A0A8G1A0U5_9EURY</name>
<accession>A0A8G1A0U5</accession>
<dbReference type="NCBIfam" id="TIGR04213">
    <property type="entry name" value="PGF_pre_PGF"/>
    <property type="match status" value="1"/>
</dbReference>
<keyword evidence="3" id="KW-1185">Reference proteome</keyword>
<keyword evidence="1" id="KW-0472">Membrane</keyword>
<feature type="transmembrane region" description="Helical" evidence="1">
    <location>
        <begin position="351"/>
        <end position="371"/>
    </location>
</feature>
<reference evidence="2" key="2">
    <citation type="submission" date="2019-03" db="EMBL/GenBank/DDBJ databases">
        <authorList>
            <person name="Chen S.-C."/>
            <person name="Wu S.-Y."/>
            <person name="Lai M.-C."/>
        </authorList>
    </citation>
    <scope>NUCLEOTIDE SEQUENCE</scope>
    <source>
        <strain evidence="2">ML15</strain>
    </source>
</reference>
<keyword evidence="1" id="KW-1133">Transmembrane helix</keyword>
<dbReference type="InterPro" id="IPR026453">
    <property type="entry name" value="PGF_pre_PGF"/>
</dbReference>
<proteinExistence type="predicted"/>
<sequence>MGSCYESAILYQKKCPKWSIYLTMLIFMVALIICPTSAGEHPVIREVSDTCPPAGTEIEVILSISDMKTGGIVETIPSGWTFTGTDHPEDRSKISGSNIVFSVINDAEIVYHVRIGPRSGVITGEWDDVLNCTNGTVPETSIMIAGSDGGGTSTWETYENRIENTSDNILLFSKDETKGHPFTHNDGVVTGIRLSGNRTLEDVNLSVRKISQPSDLPSPEGVPYTYLNITPSGHDTGNITRAAITFEVNVSWMDQNWIEPSSIVLMRYNSTWTALPTNRSGKHGINPVYTAVSPGFSTFAITGTAIERGATTTSAAVEKDEAKKPVTIATPKQQSRPDLKTANTDKNSSGLLVPGLLTLLVICGVVGYLLYRRREDRPEEKKE</sequence>
<evidence type="ECO:0000313" key="3">
    <source>
        <dbReference type="Proteomes" id="UP000826709"/>
    </source>
</evidence>
<protein>
    <submittedName>
        <fullName evidence="2">PGF-pre-PGF domain-containing protein</fullName>
    </submittedName>
</protein>
<dbReference type="EMBL" id="CP037968">
    <property type="protein sequence ID" value="QYZ79354.1"/>
    <property type="molecule type" value="Genomic_DNA"/>
</dbReference>
<organism evidence="2 3">
    <name type="scientific">Methanofollis formosanus</name>
    <dbReference type="NCBI Taxonomy" id="299308"/>
    <lineage>
        <taxon>Archaea</taxon>
        <taxon>Methanobacteriati</taxon>
        <taxon>Methanobacteriota</taxon>
        <taxon>Stenosarchaea group</taxon>
        <taxon>Methanomicrobia</taxon>
        <taxon>Methanomicrobiales</taxon>
        <taxon>Methanomicrobiaceae</taxon>
        <taxon>Methanofollis</taxon>
    </lineage>
</organism>
<feature type="transmembrane region" description="Helical" evidence="1">
    <location>
        <begin position="20"/>
        <end position="38"/>
    </location>
</feature>